<keyword evidence="3" id="KW-1185">Reference proteome</keyword>
<dbReference type="EMBL" id="BAAALT010000054">
    <property type="protein sequence ID" value="GAA1799900.1"/>
    <property type="molecule type" value="Genomic_DNA"/>
</dbReference>
<accession>A0ABP4Y0J1</accession>
<protein>
    <submittedName>
        <fullName evidence="2">Uncharacterized protein</fullName>
    </submittedName>
</protein>
<reference evidence="3" key="1">
    <citation type="journal article" date="2019" name="Int. J. Syst. Evol. Microbiol.">
        <title>The Global Catalogue of Microorganisms (GCM) 10K type strain sequencing project: providing services to taxonomists for standard genome sequencing and annotation.</title>
        <authorList>
            <consortium name="The Broad Institute Genomics Platform"/>
            <consortium name="The Broad Institute Genome Sequencing Center for Infectious Disease"/>
            <person name="Wu L."/>
            <person name="Ma J."/>
        </authorList>
    </citation>
    <scope>NUCLEOTIDE SEQUENCE [LARGE SCALE GENOMIC DNA]</scope>
    <source>
        <strain evidence="3">JCM 13250</strain>
    </source>
</reference>
<keyword evidence="1" id="KW-0472">Membrane</keyword>
<evidence type="ECO:0000256" key="1">
    <source>
        <dbReference type="SAM" id="Phobius"/>
    </source>
</evidence>
<proteinExistence type="predicted"/>
<gene>
    <name evidence="2" type="ORF">GCM10009682_21940</name>
</gene>
<evidence type="ECO:0000313" key="3">
    <source>
        <dbReference type="Proteomes" id="UP001500218"/>
    </source>
</evidence>
<comment type="caution">
    <text evidence="2">The sequence shown here is derived from an EMBL/GenBank/DDBJ whole genome shotgun (WGS) entry which is preliminary data.</text>
</comment>
<sequence>MSSVIPILLLGLSGLLVGGLIQLRTNGAARSTLFVMGALALVAAAGGVLWLLPE</sequence>
<evidence type="ECO:0000313" key="2">
    <source>
        <dbReference type="EMBL" id="GAA1799900.1"/>
    </source>
</evidence>
<keyword evidence="1" id="KW-1133">Transmembrane helix</keyword>
<name>A0ABP4Y0J1_9ACTN</name>
<feature type="transmembrane region" description="Helical" evidence="1">
    <location>
        <begin position="33"/>
        <end position="52"/>
    </location>
</feature>
<dbReference type="Proteomes" id="UP001500218">
    <property type="component" value="Unassembled WGS sequence"/>
</dbReference>
<keyword evidence="1" id="KW-0812">Transmembrane</keyword>
<organism evidence="2 3">
    <name type="scientific">Luedemannella flava</name>
    <dbReference type="NCBI Taxonomy" id="349316"/>
    <lineage>
        <taxon>Bacteria</taxon>
        <taxon>Bacillati</taxon>
        <taxon>Actinomycetota</taxon>
        <taxon>Actinomycetes</taxon>
        <taxon>Micromonosporales</taxon>
        <taxon>Micromonosporaceae</taxon>
        <taxon>Luedemannella</taxon>
    </lineage>
</organism>
<dbReference type="RefSeq" id="WP_344129055.1">
    <property type="nucleotide sequence ID" value="NZ_BAAALT010000054.1"/>
</dbReference>